<dbReference type="Pfam" id="PF04140">
    <property type="entry name" value="ICMT"/>
    <property type="match status" value="1"/>
</dbReference>
<evidence type="ECO:0000256" key="1">
    <source>
        <dbReference type="ARBA" id="ARBA00004141"/>
    </source>
</evidence>
<comment type="subcellular location">
    <subcellularLocation>
        <location evidence="5">Endoplasmic reticulum membrane</location>
        <topology evidence="5">Multi-pass membrane protein</topology>
    </subcellularLocation>
    <subcellularLocation>
        <location evidence="1">Membrane</location>
        <topology evidence="1">Multi-pass membrane protein</topology>
    </subcellularLocation>
</comment>
<comment type="catalytic activity">
    <reaction evidence="5">
        <text>[protein]-C-terminal S-[(2E,6E)-farnesyl]-L-cysteine + S-adenosyl-L-methionine = [protein]-C-terminal S-[(2E,6E)-farnesyl]-L-cysteine methyl ester + S-adenosyl-L-homocysteine</text>
        <dbReference type="Rhea" id="RHEA:21672"/>
        <dbReference type="Rhea" id="RHEA-COMP:12125"/>
        <dbReference type="Rhea" id="RHEA-COMP:12126"/>
        <dbReference type="ChEBI" id="CHEBI:57856"/>
        <dbReference type="ChEBI" id="CHEBI:59789"/>
        <dbReference type="ChEBI" id="CHEBI:90510"/>
        <dbReference type="ChEBI" id="CHEBI:90511"/>
        <dbReference type="EC" id="2.1.1.100"/>
    </reaction>
</comment>
<keyword evidence="6" id="KW-1185">Reference proteome</keyword>
<name>A0A1I7X2N9_HETBA</name>
<keyword evidence="5" id="KW-0256">Endoplasmic reticulum</keyword>
<keyword evidence="5" id="KW-0808">Transferase</keyword>
<dbReference type="WBParaSite" id="Hba_11857">
    <property type="protein sequence ID" value="Hba_11857"/>
    <property type="gene ID" value="Hba_11857"/>
</dbReference>
<dbReference type="PANTHER" id="PTHR12714:SF9">
    <property type="entry name" value="PROTEIN-S-ISOPRENYLCYSTEINE O-METHYLTRANSFERASE"/>
    <property type="match status" value="1"/>
</dbReference>
<comment type="similarity">
    <text evidence="5">Belongs to the class VI-like SAM-binding methyltransferase superfamily. Isoprenylcysteine carboxyl methyltransferase family.</text>
</comment>
<keyword evidence="2" id="KW-0812">Transmembrane</keyword>
<evidence type="ECO:0000313" key="6">
    <source>
        <dbReference type="Proteomes" id="UP000095283"/>
    </source>
</evidence>
<keyword evidence="3" id="KW-1133">Transmembrane helix</keyword>
<sequence>MSSISYIGFILCIFGEILRKTAMVHAGNGFTHKLALSKRPDHRLVTSGIYSYMRHPGYAGESFYWIFMMAVMECWYTVNSV</sequence>
<organism evidence="6 7">
    <name type="scientific">Heterorhabditis bacteriophora</name>
    <name type="common">Entomopathogenic nematode worm</name>
    <dbReference type="NCBI Taxonomy" id="37862"/>
    <lineage>
        <taxon>Eukaryota</taxon>
        <taxon>Metazoa</taxon>
        <taxon>Ecdysozoa</taxon>
        <taxon>Nematoda</taxon>
        <taxon>Chromadorea</taxon>
        <taxon>Rhabditida</taxon>
        <taxon>Rhabditina</taxon>
        <taxon>Rhabditomorpha</taxon>
        <taxon>Strongyloidea</taxon>
        <taxon>Heterorhabditidae</taxon>
        <taxon>Heterorhabditis</taxon>
    </lineage>
</organism>
<evidence type="ECO:0000256" key="5">
    <source>
        <dbReference type="RuleBase" id="RU362022"/>
    </source>
</evidence>
<dbReference type="GO" id="GO:0032259">
    <property type="term" value="P:methylation"/>
    <property type="evidence" value="ECO:0007669"/>
    <property type="project" value="UniProtKB-KW"/>
</dbReference>
<dbReference type="PANTHER" id="PTHR12714">
    <property type="entry name" value="PROTEIN-S ISOPRENYLCYSTEINE O-METHYLTRANSFERASE"/>
    <property type="match status" value="1"/>
</dbReference>
<dbReference type="GO" id="GO:0004671">
    <property type="term" value="F:protein C-terminal S-isoprenylcysteine carboxyl O-methyltransferase activity"/>
    <property type="evidence" value="ECO:0007669"/>
    <property type="project" value="UniProtKB-EC"/>
</dbReference>
<dbReference type="AlphaFoldDB" id="A0A1I7X2N9"/>
<dbReference type="GO" id="GO:0005789">
    <property type="term" value="C:endoplasmic reticulum membrane"/>
    <property type="evidence" value="ECO:0007669"/>
    <property type="project" value="UniProtKB-SubCell"/>
</dbReference>
<evidence type="ECO:0000256" key="4">
    <source>
        <dbReference type="ARBA" id="ARBA00023136"/>
    </source>
</evidence>
<keyword evidence="5" id="KW-0949">S-adenosyl-L-methionine</keyword>
<protein>
    <recommendedName>
        <fullName evidence="5">Protein-S-isoprenylcysteine O-methyltransferase</fullName>
        <ecNumber evidence="5">2.1.1.100</ecNumber>
    </recommendedName>
</protein>
<dbReference type="EC" id="2.1.1.100" evidence="5"/>
<evidence type="ECO:0000256" key="2">
    <source>
        <dbReference type="ARBA" id="ARBA00022692"/>
    </source>
</evidence>
<reference evidence="7" key="1">
    <citation type="submission" date="2016-11" db="UniProtKB">
        <authorList>
            <consortium name="WormBaseParasite"/>
        </authorList>
    </citation>
    <scope>IDENTIFICATION</scope>
</reference>
<dbReference type="InterPro" id="IPR007269">
    <property type="entry name" value="ICMT_MeTrfase"/>
</dbReference>
<accession>A0A1I7X2N9</accession>
<proteinExistence type="inferred from homology"/>
<dbReference type="Proteomes" id="UP000095283">
    <property type="component" value="Unplaced"/>
</dbReference>
<evidence type="ECO:0000313" key="7">
    <source>
        <dbReference type="WBParaSite" id="Hba_11857"/>
    </source>
</evidence>
<evidence type="ECO:0000256" key="3">
    <source>
        <dbReference type="ARBA" id="ARBA00022989"/>
    </source>
</evidence>
<keyword evidence="4" id="KW-0472">Membrane</keyword>
<dbReference type="Gene3D" id="1.20.120.1630">
    <property type="match status" value="1"/>
</dbReference>
<keyword evidence="5" id="KW-0489">Methyltransferase</keyword>